<evidence type="ECO:0000313" key="3">
    <source>
        <dbReference type="Proteomes" id="UP001215087"/>
    </source>
</evidence>
<gene>
    <name evidence="2" type="ORF">PTZ04_17990</name>
</gene>
<dbReference type="Pfam" id="PF10544">
    <property type="entry name" value="T5orf172"/>
    <property type="match status" value="1"/>
</dbReference>
<evidence type="ECO:0000313" key="2">
    <source>
        <dbReference type="EMBL" id="MDE1472150.1"/>
    </source>
</evidence>
<reference evidence="2 3" key="1">
    <citation type="submission" date="2023-02" db="EMBL/GenBank/DDBJ databases">
        <title>Comparative genome analysis of Eubacterium limosum species.</title>
        <authorList>
            <person name="Bak J.E."/>
        </authorList>
    </citation>
    <scope>NUCLEOTIDE SEQUENCE [LARGE SCALE GENOMIC DNA]</scope>
    <source>
        <strain evidence="2 3">KGMB01548</strain>
    </source>
</reference>
<organism evidence="2 3">
    <name type="scientific">Eubacterium limosum</name>
    <dbReference type="NCBI Taxonomy" id="1736"/>
    <lineage>
        <taxon>Bacteria</taxon>
        <taxon>Bacillati</taxon>
        <taxon>Bacillota</taxon>
        <taxon>Clostridia</taxon>
        <taxon>Eubacteriales</taxon>
        <taxon>Eubacteriaceae</taxon>
        <taxon>Eubacterium</taxon>
    </lineage>
</organism>
<feature type="domain" description="Bacteriophage T5 Orf172 DNA-binding" evidence="1">
    <location>
        <begin position="27"/>
        <end position="106"/>
    </location>
</feature>
<dbReference type="InterPro" id="IPR018306">
    <property type="entry name" value="Phage_T5_Orf172_DNA-bd"/>
</dbReference>
<sequence>MKELIPKDEYGIFADAHDTEMIVPKQWIYIIEKEQNRVKVGVSAMPEERMKVLERTGGFKILRKQLLGPFQNGYQVECEIHRRMRYEKLISEWFAIPFETAVLVAEEVAESRGDINPKQNTDEVGTDASFSRLFPQYAEICNFYEALNDAGLTIYKDENGKIWFESEELGMFTAEFFSAFMKLSKTKLEEDK</sequence>
<proteinExistence type="predicted"/>
<keyword evidence="3" id="KW-1185">Reference proteome</keyword>
<evidence type="ECO:0000259" key="1">
    <source>
        <dbReference type="Pfam" id="PF10544"/>
    </source>
</evidence>
<comment type="caution">
    <text evidence="2">The sequence shown here is derived from an EMBL/GenBank/DDBJ whole genome shotgun (WGS) entry which is preliminary data.</text>
</comment>
<protein>
    <submittedName>
        <fullName evidence="2">GIY-YIG nuclease family protein</fullName>
    </submittedName>
</protein>
<accession>A0ABT5UTP9</accession>
<dbReference type="EMBL" id="JAQSVD010000012">
    <property type="protein sequence ID" value="MDE1472150.1"/>
    <property type="molecule type" value="Genomic_DNA"/>
</dbReference>
<name>A0ABT5UTP9_EUBLI</name>
<dbReference type="RefSeq" id="WP_274702964.1">
    <property type="nucleotide sequence ID" value="NZ_JAQSVD010000012.1"/>
</dbReference>
<dbReference type="Proteomes" id="UP001215087">
    <property type="component" value="Unassembled WGS sequence"/>
</dbReference>